<dbReference type="PANTHER" id="PTHR14969:SF13">
    <property type="entry name" value="AT30094P"/>
    <property type="match status" value="1"/>
</dbReference>
<accession>A0A5C5V3C7</accession>
<proteinExistence type="predicted"/>
<dbReference type="InterPro" id="IPR000326">
    <property type="entry name" value="PAP2/HPO"/>
</dbReference>
<feature type="transmembrane region" description="Helical" evidence="1">
    <location>
        <begin position="75"/>
        <end position="98"/>
    </location>
</feature>
<reference evidence="3 4" key="1">
    <citation type="submission" date="2019-02" db="EMBL/GenBank/DDBJ databases">
        <title>Deep-cultivation of Planctomycetes and their phenomic and genomic characterization uncovers novel biology.</title>
        <authorList>
            <person name="Wiegand S."/>
            <person name="Jogler M."/>
            <person name="Boedeker C."/>
            <person name="Pinto D."/>
            <person name="Vollmers J."/>
            <person name="Rivas-Marin E."/>
            <person name="Kohn T."/>
            <person name="Peeters S.H."/>
            <person name="Heuer A."/>
            <person name="Rast P."/>
            <person name="Oberbeckmann S."/>
            <person name="Bunk B."/>
            <person name="Jeske O."/>
            <person name="Meyerdierks A."/>
            <person name="Storesund J.E."/>
            <person name="Kallscheuer N."/>
            <person name="Luecker S."/>
            <person name="Lage O.M."/>
            <person name="Pohl T."/>
            <person name="Merkel B.J."/>
            <person name="Hornburger P."/>
            <person name="Mueller R.-W."/>
            <person name="Bruemmer F."/>
            <person name="Labrenz M."/>
            <person name="Spormann A.M."/>
            <person name="Op Den Camp H."/>
            <person name="Overmann J."/>
            <person name="Amann R."/>
            <person name="Jetten M.S.M."/>
            <person name="Mascher T."/>
            <person name="Medema M.H."/>
            <person name="Devos D.P."/>
            <person name="Kaster A.-K."/>
            <person name="Ovreas L."/>
            <person name="Rohde M."/>
            <person name="Galperin M.Y."/>
            <person name="Jogler C."/>
        </authorList>
    </citation>
    <scope>NUCLEOTIDE SEQUENCE [LARGE SCALE GENOMIC DNA]</scope>
    <source>
        <strain evidence="3 4">KOR34</strain>
    </source>
</reference>
<evidence type="ECO:0000313" key="3">
    <source>
        <dbReference type="EMBL" id="TWT32439.1"/>
    </source>
</evidence>
<dbReference type="CDD" id="cd03392">
    <property type="entry name" value="PAP2_like_2"/>
    <property type="match status" value="1"/>
</dbReference>
<name>A0A5C5V3C7_9BACT</name>
<comment type="caution">
    <text evidence="3">The sequence shown here is derived from an EMBL/GenBank/DDBJ whole genome shotgun (WGS) entry which is preliminary data.</text>
</comment>
<keyword evidence="1" id="KW-1133">Transmembrane helix</keyword>
<dbReference type="InterPro" id="IPR036938">
    <property type="entry name" value="PAP2/HPO_sf"/>
</dbReference>
<dbReference type="GO" id="GO:0050380">
    <property type="term" value="F:undecaprenyl-diphosphatase activity"/>
    <property type="evidence" value="ECO:0007669"/>
    <property type="project" value="UniProtKB-EC"/>
</dbReference>
<evidence type="ECO:0000313" key="4">
    <source>
        <dbReference type="Proteomes" id="UP000316714"/>
    </source>
</evidence>
<sequence length="240" mass="25679">MNLKQLPQTLLSEPFLIGALVLASAGVWAFCEIADEVVEGESHEMDKRLVLALRNADDLSDPVGPKWFEEMVRDITALGGVAVVTLTAVIAVVFLWVLDKRQQAVLLLAALVGGFLLSYGMKALFDRPRPNLTPHGSYVYTRSFPSGHAMVAACAYLSLGAVLAELVRPRALKFFLLAVAIGLTIAIGASRVYLGVHWPTDVLAGWAAGGAWALGCWAVARLVHLGKIQIPVEDPPAAAD</sequence>
<dbReference type="EC" id="3.6.1.27" evidence="3"/>
<feature type="transmembrane region" description="Helical" evidence="1">
    <location>
        <begin position="105"/>
        <end position="125"/>
    </location>
</feature>
<evidence type="ECO:0000259" key="2">
    <source>
        <dbReference type="SMART" id="SM00014"/>
    </source>
</evidence>
<keyword evidence="1" id="KW-0472">Membrane</keyword>
<organism evidence="3 4">
    <name type="scientific">Posidoniimonas corsicana</name>
    <dbReference type="NCBI Taxonomy" id="1938618"/>
    <lineage>
        <taxon>Bacteria</taxon>
        <taxon>Pseudomonadati</taxon>
        <taxon>Planctomycetota</taxon>
        <taxon>Planctomycetia</taxon>
        <taxon>Pirellulales</taxon>
        <taxon>Lacipirellulaceae</taxon>
        <taxon>Posidoniimonas</taxon>
    </lineage>
</organism>
<dbReference type="SUPFAM" id="SSF48317">
    <property type="entry name" value="Acid phosphatase/Vanadium-dependent haloperoxidase"/>
    <property type="match status" value="1"/>
</dbReference>
<dbReference type="Pfam" id="PF01569">
    <property type="entry name" value="PAP2"/>
    <property type="match status" value="1"/>
</dbReference>
<protein>
    <submittedName>
        <fullName evidence="3">Putative undecaprenyl-diphosphatase YbjG</fullName>
        <ecNumber evidence="3">3.6.1.27</ecNumber>
    </submittedName>
</protein>
<feature type="transmembrane region" description="Helical" evidence="1">
    <location>
        <begin position="145"/>
        <end position="167"/>
    </location>
</feature>
<gene>
    <name evidence="3" type="primary">ybjG</name>
    <name evidence="3" type="ORF">KOR34_42020</name>
</gene>
<dbReference type="AlphaFoldDB" id="A0A5C5V3C7"/>
<feature type="transmembrane region" description="Helical" evidence="1">
    <location>
        <begin position="202"/>
        <end position="220"/>
    </location>
</feature>
<evidence type="ECO:0000256" key="1">
    <source>
        <dbReference type="SAM" id="Phobius"/>
    </source>
</evidence>
<dbReference type="Gene3D" id="1.20.144.10">
    <property type="entry name" value="Phosphatidic acid phosphatase type 2/haloperoxidase"/>
    <property type="match status" value="2"/>
</dbReference>
<feature type="domain" description="Phosphatidic acid phosphatase type 2/haloperoxidase" evidence="2">
    <location>
        <begin position="103"/>
        <end position="217"/>
    </location>
</feature>
<feature type="transmembrane region" description="Helical" evidence="1">
    <location>
        <begin position="174"/>
        <end position="196"/>
    </location>
</feature>
<dbReference type="PANTHER" id="PTHR14969">
    <property type="entry name" value="SPHINGOSINE-1-PHOSPHATE PHOSPHOHYDROLASE"/>
    <property type="match status" value="1"/>
</dbReference>
<dbReference type="EMBL" id="SIHJ01000003">
    <property type="protein sequence ID" value="TWT32439.1"/>
    <property type="molecule type" value="Genomic_DNA"/>
</dbReference>
<keyword evidence="4" id="KW-1185">Reference proteome</keyword>
<dbReference type="Proteomes" id="UP000316714">
    <property type="component" value="Unassembled WGS sequence"/>
</dbReference>
<dbReference type="SMART" id="SM00014">
    <property type="entry name" value="acidPPc"/>
    <property type="match status" value="1"/>
</dbReference>
<keyword evidence="3" id="KW-0378">Hydrolase</keyword>
<keyword evidence="1" id="KW-0812">Transmembrane</keyword>